<feature type="non-terminal residue" evidence="1">
    <location>
        <position position="1"/>
    </location>
</feature>
<gene>
    <name evidence="1" type="ORF">BDN71DRAFT_1400934</name>
</gene>
<dbReference type="AlphaFoldDB" id="A0A9P5ZLR9"/>
<name>A0A9P5ZLR9_PLEER</name>
<evidence type="ECO:0000313" key="2">
    <source>
        <dbReference type="Proteomes" id="UP000807025"/>
    </source>
</evidence>
<dbReference type="Proteomes" id="UP000807025">
    <property type="component" value="Unassembled WGS sequence"/>
</dbReference>
<organism evidence="1 2">
    <name type="scientific">Pleurotus eryngii</name>
    <name type="common">Boletus of the steppes</name>
    <dbReference type="NCBI Taxonomy" id="5323"/>
    <lineage>
        <taxon>Eukaryota</taxon>
        <taxon>Fungi</taxon>
        <taxon>Dikarya</taxon>
        <taxon>Basidiomycota</taxon>
        <taxon>Agaricomycotina</taxon>
        <taxon>Agaricomycetes</taxon>
        <taxon>Agaricomycetidae</taxon>
        <taxon>Agaricales</taxon>
        <taxon>Pleurotineae</taxon>
        <taxon>Pleurotaceae</taxon>
        <taxon>Pleurotus</taxon>
    </lineage>
</organism>
<evidence type="ECO:0000313" key="1">
    <source>
        <dbReference type="EMBL" id="KAF9489851.1"/>
    </source>
</evidence>
<sequence>VLQRSNHMTIKELLNPVAEEQNRSDTSEEEIFKAVQEMWAAVAMMEINGRDDGDDEEVVEKPSCKEALMAASTLGNNIADIDNPFACKLKALLGSFEHQTQLEAVRATSRWLTAQA</sequence>
<accession>A0A9P5ZLR9</accession>
<comment type="caution">
    <text evidence="1">The sequence shown here is derived from an EMBL/GenBank/DDBJ whole genome shotgun (WGS) entry which is preliminary data.</text>
</comment>
<keyword evidence="2" id="KW-1185">Reference proteome</keyword>
<dbReference type="OrthoDB" id="162969at2759"/>
<protein>
    <submittedName>
        <fullName evidence="1">Uncharacterized protein</fullName>
    </submittedName>
</protein>
<proteinExistence type="predicted"/>
<reference evidence="1" key="1">
    <citation type="submission" date="2020-11" db="EMBL/GenBank/DDBJ databases">
        <authorList>
            <consortium name="DOE Joint Genome Institute"/>
            <person name="Ahrendt S."/>
            <person name="Riley R."/>
            <person name="Andreopoulos W."/>
            <person name="Labutti K."/>
            <person name="Pangilinan J."/>
            <person name="Ruiz-Duenas F.J."/>
            <person name="Barrasa J.M."/>
            <person name="Sanchez-Garcia M."/>
            <person name="Camarero S."/>
            <person name="Miyauchi S."/>
            <person name="Serrano A."/>
            <person name="Linde D."/>
            <person name="Babiker R."/>
            <person name="Drula E."/>
            <person name="Ayuso-Fernandez I."/>
            <person name="Pacheco R."/>
            <person name="Padilla G."/>
            <person name="Ferreira P."/>
            <person name="Barriuso J."/>
            <person name="Kellner H."/>
            <person name="Castanera R."/>
            <person name="Alfaro M."/>
            <person name="Ramirez L."/>
            <person name="Pisabarro A.G."/>
            <person name="Kuo A."/>
            <person name="Tritt A."/>
            <person name="Lipzen A."/>
            <person name="He G."/>
            <person name="Yan M."/>
            <person name="Ng V."/>
            <person name="Cullen D."/>
            <person name="Martin F."/>
            <person name="Rosso M.-N."/>
            <person name="Henrissat B."/>
            <person name="Hibbett D."/>
            <person name="Martinez A.T."/>
            <person name="Grigoriev I.V."/>
        </authorList>
    </citation>
    <scope>NUCLEOTIDE SEQUENCE</scope>
    <source>
        <strain evidence="1">ATCC 90797</strain>
    </source>
</reference>
<dbReference type="EMBL" id="MU154657">
    <property type="protein sequence ID" value="KAF9489851.1"/>
    <property type="molecule type" value="Genomic_DNA"/>
</dbReference>